<dbReference type="InterPro" id="IPR057935">
    <property type="entry name" value="KOW_Spt5_6_plant"/>
</dbReference>
<feature type="region of interest" description="Disordered" evidence="1">
    <location>
        <begin position="38"/>
        <end position="66"/>
    </location>
</feature>
<dbReference type="GO" id="GO:0032044">
    <property type="term" value="C:DSIF complex"/>
    <property type="evidence" value="ECO:0007669"/>
    <property type="project" value="TreeGrafter"/>
</dbReference>
<dbReference type="GO" id="GO:0003729">
    <property type="term" value="F:mRNA binding"/>
    <property type="evidence" value="ECO:0007669"/>
    <property type="project" value="TreeGrafter"/>
</dbReference>
<dbReference type="GO" id="GO:0032784">
    <property type="term" value="P:regulation of DNA-templated transcription elongation"/>
    <property type="evidence" value="ECO:0007669"/>
    <property type="project" value="InterPro"/>
</dbReference>
<dbReference type="PANTHER" id="PTHR11125">
    <property type="entry name" value="SUPPRESSOR OF TY 5"/>
    <property type="match status" value="1"/>
</dbReference>
<dbReference type="InterPro" id="IPR057934">
    <property type="entry name" value="KOW_Spt5_7"/>
</dbReference>
<dbReference type="Proteomes" id="UP001417504">
    <property type="component" value="Unassembled WGS sequence"/>
</dbReference>
<dbReference type="PANTHER" id="PTHR11125:SF7">
    <property type="entry name" value="TRANSCRIPTION ELONGATION FACTOR SPT5"/>
    <property type="match status" value="1"/>
</dbReference>
<keyword evidence="5" id="KW-1185">Reference proteome</keyword>
<sequence>MKNVTVNRDQVSDDAGPTPFCDTPCYGLGSETPMHPSRTPLHQIMTPRRDSGATPVRDGMRTPMQDRAWNPCVSMCPRDNWEDGSPAAWGTSPQYEQPGTPVRRPYEAPTPGSNWANTPGGSYREAGMPRECGGAYASATSPYLPSTPGQPMTPSSASYLPWTPGGQPMTPGDGRLDIMSPTIGGDGDGPWLMTDILVNVRRPGEDPTVGVVREVFLDGTCKISLESTGETITTLTNELEIVVPRKSDKIKIMSGPERSTTGKLIGVDGTDGIVKVDGTLDVKILDMDVLAKLAQ</sequence>
<dbReference type="Pfam" id="PF23038">
    <property type="entry name" value="KOW6_SPT51-2"/>
    <property type="match status" value="1"/>
</dbReference>
<evidence type="ECO:0000313" key="4">
    <source>
        <dbReference type="EMBL" id="KAK9138060.1"/>
    </source>
</evidence>
<evidence type="ECO:0000259" key="2">
    <source>
        <dbReference type="Pfam" id="PF23038"/>
    </source>
</evidence>
<protein>
    <recommendedName>
        <fullName evidence="6">Transcription elongation factor SPT5</fullName>
    </recommendedName>
</protein>
<evidence type="ECO:0000259" key="3">
    <source>
        <dbReference type="Pfam" id="PF23287"/>
    </source>
</evidence>
<proteinExistence type="predicted"/>
<dbReference type="GO" id="GO:0006368">
    <property type="term" value="P:transcription elongation by RNA polymerase II"/>
    <property type="evidence" value="ECO:0007669"/>
    <property type="project" value="TreeGrafter"/>
</dbReference>
<dbReference type="Pfam" id="PF23287">
    <property type="entry name" value="KOW7_SPT5"/>
    <property type="match status" value="1"/>
</dbReference>
<name>A0AAP0JS75_9MAGN</name>
<dbReference type="EMBL" id="JBBNAE010000003">
    <property type="protein sequence ID" value="KAK9138060.1"/>
    <property type="molecule type" value="Genomic_DNA"/>
</dbReference>
<gene>
    <name evidence="4" type="ORF">Sjap_008654</name>
</gene>
<feature type="domain" description="Spt5 KOW" evidence="3">
    <location>
        <begin position="242"/>
        <end position="293"/>
    </location>
</feature>
<reference evidence="4 5" key="1">
    <citation type="submission" date="2024-01" db="EMBL/GenBank/DDBJ databases">
        <title>Genome assemblies of Stephania.</title>
        <authorList>
            <person name="Yang L."/>
        </authorList>
    </citation>
    <scope>NUCLEOTIDE SEQUENCE [LARGE SCALE GENOMIC DNA]</scope>
    <source>
        <strain evidence="4">QJT</strain>
        <tissue evidence="4">Leaf</tissue>
    </source>
</reference>
<dbReference type="AlphaFoldDB" id="A0AAP0JS75"/>
<evidence type="ECO:0000256" key="1">
    <source>
        <dbReference type="SAM" id="MobiDB-lite"/>
    </source>
</evidence>
<dbReference type="GO" id="GO:0006357">
    <property type="term" value="P:regulation of transcription by RNA polymerase II"/>
    <property type="evidence" value="ECO:0007669"/>
    <property type="project" value="InterPro"/>
</dbReference>
<evidence type="ECO:0000313" key="5">
    <source>
        <dbReference type="Proteomes" id="UP001417504"/>
    </source>
</evidence>
<accession>A0AAP0JS75</accession>
<dbReference type="InterPro" id="IPR039659">
    <property type="entry name" value="SPT5"/>
</dbReference>
<comment type="caution">
    <text evidence="4">The sequence shown here is derived from an EMBL/GenBank/DDBJ whole genome shotgun (WGS) entry which is preliminary data.</text>
</comment>
<feature type="domain" description="Spt5 KOW" evidence="2">
    <location>
        <begin position="192"/>
        <end position="240"/>
    </location>
</feature>
<organism evidence="4 5">
    <name type="scientific">Stephania japonica</name>
    <dbReference type="NCBI Taxonomy" id="461633"/>
    <lineage>
        <taxon>Eukaryota</taxon>
        <taxon>Viridiplantae</taxon>
        <taxon>Streptophyta</taxon>
        <taxon>Embryophyta</taxon>
        <taxon>Tracheophyta</taxon>
        <taxon>Spermatophyta</taxon>
        <taxon>Magnoliopsida</taxon>
        <taxon>Ranunculales</taxon>
        <taxon>Menispermaceae</taxon>
        <taxon>Menispermoideae</taxon>
        <taxon>Cissampelideae</taxon>
        <taxon>Stephania</taxon>
    </lineage>
</organism>
<dbReference type="CDD" id="cd06086">
    <property type="entry name" value="KOW_Spt5_6"/>
    <property type="match status" value="1"/>
</dbReference>
<evidence type="ECO:0008006" key="6">
    <source>
        <dbReference type="Google" id="ProtNLM"/>
    </source>
</evidence>